<evidence type="ECO:0000313" key="1">
    <source>
        <dbReference type="EMBL" id="NLV10005.1"/>
    </source>
</evidence>
<comment type="caution">
    <text evidence="1">The sequence shown here is derived from an EMBL/GenBank/DDBJ whole genome shotgun (WGS) entry which is preliminary data.</text>
</comment>
<organism evidence="1 2">
    <name type="scientific">Halomicrobium mukohataei</name>
    <dbReference type="NCBI Taxonomy" id="57705"/>
    <lineage>
        <taxon>Archaea</taxon>
        <taxon>Methanobacteriati</taxon>
        <taxon>Methanobacteriota</taxon>
        <taxon>Stenosarchaea group</taxon>
        <taxon>Halobacteria</taxon>
        <taxon>Halobacteriales</taxon>
        <taxon>Haloarculaceae</taxon>
        <taxon>Halomicrobium</taxon>
    </lineage>
</organism>
<name>A0A847U9I2_9EURY</name>
<dbReference type="EMBL" id="WOYG01000001">
    <property type="protein sequence ID" value="NLV10005.1"/>
    <property type="molecule type" value="Genomic_DNA"/>
</dbReference>
<dbReference type="AlphaFoldDB" id="A0A847U9I2"/>
<accession>A0A847U9I2</accession>
<protein>
    <submittedName>
        <fullName evidence="1">Uncharacterized protein</fullName>
    </submittedName>
</protein>
<evidence type="ECO:0000313" key="2">
    <source>
        <dbReference type="Proteomes" id="UP000608662"/>
    </source>
</evidence>
<proteinExistence type="predicted"/>
<reference evidence="1" key="1">
    <citation type="submission" date="2019-12" db="EMBL/GenBank/DDBJ databases">
        <title>Whole-genome sequence of Halomicrobium mukohataei pws1.</title>
        <authorList>
            <person name="Verma D.K."/>
            <person name="Gopal K."/>
            <person name="Prasad E.S."/>
        </authorList>
    </citation>
    <scope>NUCLEOTIDE SEQUENCE</scope>
    <source>
        <strain evidence="1">Pws1</strain>
    </source>
</reference>
<dbReference type="RefSeq" id="WP_170093773.1">
    <property type="nucleotide sequence ID" value="NZ_WOYG01000001.1"/>
</dbReference>
<gene>
    <name evidence="1" type="ORF">GOC74_08685</name>
</gene>
<dbReference type="OrthoDB" id="321312at2157"/>
<sequence>MSDDNDVYTVAQFREHQDGYGTRDPDAAAHAGIVRDPLVSRYLAVQAEHYDPDQMEEPGQMPGQARDLEEQRHIRSVAATETAREALSNGDMTTLKHLTGEQDQRADISGMKAISSIDSLIESPAPVIVLLGEMGAGKTNMACLIAQRARQLLGVEQVASNIRSLQETTEWVDHQGEVRDGYVPNHGTLEEWVQQDGDPLDHPQSQKLFIGDEFSSKAGGSGKDGYLTRQKMGPLVYKIRKYNGLLIYIAHDESSIHPLLWRLGVIIKKVSKKKAVVADRVSNGQLRDKRFEVEGVPPTDWRYNDKEASSWAWTDRDEEEEPDPDEVAYDVALWTVRECKQDGLTHRETAQYIPFGKSWVGDRWSEIQDGKHTGAMDRVRAITA</sequence>
<dbReference type="Proteomes" id="UP000608662">
    <property type="component" value="Unassembled WGS sequence"/>
</dbReference>